<evidence type="ECO:0000313" key="2">
    <source>
        <dbReference type="Proteomes" id="UP000887159"/>
    </source>
</evidence>
<protein>
    <submittedName>
        <fullName evidence="1">Uncharacterized protein</fullName>
    </submittedName>
</protein>
<evidence type="ECO:0000313" key="1">
    <source>
        <dbReference type="EMBL" id="GFX93273.1"/>
    </source>
</evidence>
<keyword evidence="2" id="KW-1185">Reference proteome</keyword>
<comment type="caution">
    <text evidence="1">The sequence shown here is derived from an EMBL/GenBank/DDBJ whole genome shotgun (WGS) entry which is preliminary data.</text>
</comment>
<sequence>MLKFNEDCYAEEDRALLQRFRATSLHWMSLPDNHSDHEFTNRSKVSELVLITVYARQVVVYVRQDGR</sequence>
<reference evidence="1" key="1">
    <citation type="submission" date="2020-08" db="EMBL/GenBank/DDBJ databases">
        <title>Multicomponent nature underlies the extraordinary mechanical properties of spider dragline silk.</title>
        <authorList>
            <person name="Kono N."/>
            <person name="Nakamura H."/>
            <person name="Mori M."/>
            <person name="Yoshida Y."/>
            <person name="Ohtoshi R."/>
            <person name="Malay A.D."/>
            <person name="Moran D.A.P."/>
            <person name="Tomita M."/>
            <person name="Numata K."/>
            <person name="Arakawa K."/>
        </authorList>
    </citation>
    <scope>NUCLEOTIDE SEQUENCE</scope>
</reference>
<organism evidence="1 2">
    <name type="scientific">Trichonephila clavipes</name>
    <name type="common">Golden silk orbweaver</name>
    <name type="synonym">Nephila clavipes</name>
    <dbReference type="NCBI Taxonomy" id="2585209"/>
    <lineage>
        <taxon>Eukaryota</taxon>
        <taxon>Metazoa</taxon>
        <taxon>Ecdysozoa</taxon>
        <taxon>Arthropoda</taxon>
        <taxon>Chelicerata</taxon>
        <taxon>Arachnida</taxon>
        <taxon>Araneae</taxon>
        <taxon>Araneomorphae</taxon>
        <taxon>Entelegynae</taxon>
        <taxon>Araneoidea</taxon>
        <taxon>Nephilidae</taxon>
        <taxon>Trichonephila</taxon>
    </lineage>
</organism>
<name>A0A8X6V3J2_TRICX</name>
<gene>
    <name evidence="1" type="ORF">TNCV_4761521</name>
</gene>
<dbReference type="AlphaFoldDB" id="A0A8X6V3J2"/>
<proteinExistence type="predicted"/>
<dbReference type="EMBL" id="BMAU01021172">
    <property type="protein sequence ID" value="GFX93273.1"/>
    <property type="molecule type" value="Genomic_DNA"/>
</dbReference>
<dbReference type="Proteomes" id="UP000887159">
    <property type="component" value="Unassembled WGS sequence"/>
</dbReference>
<accession>A0A8X6V3J2</accession>